<dbReference type="Proteomes" id="UP000699975">
    <property type="component" value="Unassembled WGS sequence"/>
</dbReference>
<gene>
    <name evidence="2" type="ORF">KCG45_09045</name>
</gene>
<reference evidence="2 3" key="1">
    <citation type="submission" date="2021-04" db="EMBL/GenBank/DDBJ databases">
        <authorList>
            <person name="Pira H."/>
            <person name="Risdian C."/>
            <person name="Wink J."/>
        </authorList>
    </citation>
    <scope>NUCLEOTIDE SEQUENCE [LARGE SCALE GENOMIC DNA]</scope>
    <source>
        <strain evidence="2 3">WH131</strain>
    </source>
</reference>
<evidence type="ECO:0000313" key="2">
    <source>
        <dbReference type="EMBL" id="MBV7266323.1"/>
    </source>
</evidence>
<comment type="caution">
    <text evidence="2">The sequence shown here is derived from an EMBL/GenBank/DDBJ whole genome shotgun (WGS) entry which is preliminary data.</text>
</comment>
<feature type="domain" description="DUF5672" evidence="1">
    <location>
        <begin position="70"/>
        <end position="201"/>
    </location>
</feature>
<dbReference type="RefSeq" id="WP_218316939.1">
    <property type="nucleotide sequence ID" value="NZ_JAGSPB010000002.1"/>
</dbReference>
<sequence length="265" mass="29183">MPPIPSERLTLPEVTICAASSTNVEATILALKTSLAYVEPADAILFTDVDLEQVGLVVGEGIRVVKIGELTTSAAYSQFILEQLVDHIESSHCLVVQWDGHIIDPACWSPEFLEYDYVGASWPQFGDGHCVGNGGFSLRTRKLMDACRAPGFESHHPEDVAICRTNRTLLDQSGIRFAPVELADKFAAERASDPSRTFGYHGVFLMPKVLGAEGFWEVYLSLDERGSLKPDFGTLRRAVQHGEHGGRRSLRMVGDRLADMVLPKR</sequence>
<accession>A0ABS6SMP6</accession>
<dbReference type="InterPro" id="IPR043729">
    <property type="entry name" value="DUF5672"/>
</dbReference>
<evidence type="ECO:0000259" key="1">
    <source>
        <dbReference type="Pfam" id="PF18922"/>
    </source>
</evidence>
<organism evidence="2 3">
    <name type="scientific">Erythrobacter ani</name>
    <dbReference type="NCBI Taxonomy" id="2827235"/>
    <lineage>
        <taxon>Bacteria</taxon>
        <taxon>Pseudomonadati</taxon>
        <taxon>Pseudomonadota</taxon>
        <taxon>Alphaproteobacteria</taxon>
        <taxon>Sphingomonadales</taxon>
        <taxon>Erythrobacteraceae</taxon>
        <taxon>Erythrobacter/Porphyrobacter group</taxon>
        <taxon>Erythrobacter</taxon>
    </lineage>
</organism>
<name>A0ABS6SMP6_9SPHN</name>
<proteinExistence type="predicted"/>
<evidence type="ECO:0000313" key="3">
    <source>
        <dbReference type="Proteomes" id="UP000699975"/>
    </source>
</evidence>
<protein>
    <recommendedName>
        <fullName evidence="1">DUF5672 domain-containing protein</fullName>
    </recommendedName>
</protein>
<dbReference type="EMBL" id="JAGSPB010000002">
    <property type="protein sequence ID" value="MBV7266323.1"/>
    <property type="molecule type" value="Genomic_DNA"/>
</dbReference>
<keyword evidence="3" id="KW-1185">Reference proteome</keyword>
<dbReference type="Pfam" id="PF18922">
    <property type="entry name" value="DUF5672"/>
    <property type="match status" value="1"/>
</dbReference>